<keyword evidence="10" id="KW-1185">Reference proteome</keyword>
<dbReference type="SUPFAM" id="SSF103473">
    <property type="entry name" value="MFS general substrate transporter"/>
    <property type="match status" value="1"/>
</dbReference>
<reference evidence="9 10" key="1">
    <citation type="submission" date="2022-05" db="EMBL/GenBank/DDBJ databases">
        <title>A multi-omics perspective on studying reproductive biology in Daphnia sinensis.</title>
        <authorList>
            <person name="Jia J."/>
        </authorList>
    </citation>
    <scope>NUCLEOTIDE SEQUENCE [LARGE SCALE GENOMIC DNA]</scope>
    <source>
        <strain evidence="9 10">WSL</strain>
    </source>
</reference>
<feature type="transmembrane region" description="Helical" evidence="7">
    <location>
        <begin position="265"/>
        <end position="286"/>
    </location>
</feature>
<organism evidence="9 10">
    <name type="scientific">Daphnia sinensis</name>
    <dbReference type="NCBI Taxonomy" id="1820382"/>
    <lineage>
        <taxon>Eukaryota</taxon>
        <taxon>Metazoa</taxon>
        <taxon>Ecdysozoa</taxon>
        <taxon>Arthropoda</taxon>
        <taxon>Crustacea</taxon>
        <taxon>Branchiopoda</taxon>
        <taxon>Diplostraca</taxon>
        <taxon>Cladocera</taxon>
        <taxon>Anomopoda</taxon>
        <taxon>Daphniidae</taxon>
        <taxon>Daphnia</taxon>
        <taxon>Daphnia similis group</taxon>
    </lineage>
</organism>
<evidence type="ECO:0000256" key="6">
    <source>
        <dbReference type="SAM" id="MobiDB-lite"/>
    </source>
</evidence>
<proteinExistence type="predicted"/>
<evidence type="ECO:0000256" key="3">
    <source>
        <dbReference type="ARBA" id="ARBA00022692"/>
    </source>
</evidence>
<feature type="transmembrane region" description="Helical" evidence="7">
    <location>
        <begin position="137"/>
        <end position="161"/>
    </location>
</feature>
<dbReference type="Proteomes" id="UP000820818">
    <property type="component" value="Linkage Group LG1"/>
</dbReference>
<feature type="transmembrane region" description="Helical" evidence="7">
    <location>
        <begin position="434"/>
        <end position="454"/>
    </location>
</feature>
<feature type="domain" description="Major facilitator superfamily (MFS) profile" evidence="8">
    <location>
        <begin position="138"/>
        <end position="533"/>
    </location>
</feature>
<dbReference type="PROSITE" id="PS50850">
    <property type="entry name" value="MFS"/>
    <property type="match status" value="1"/>
</dbReference>
<feature type="transmembrane region" description="Helical" evidence="7">
    <location>
        <begin position="514"/>
        <end position="536"/>
    </location>
</feature>
<comment type="subcellular location">
    <subcellularLocation>
        <location evidence="1">Membrane</location>
        <topology evidence="1">Multi-pass membrane protein</topology>
    </subcellularLocation>
</comment>
<feature type="transmembrane region" description="Helical" evidence="7">
    <location>
        <begin position="298"/>
        <end position="318"/>
    </location>
</feature>
<accession>A0AAD5L333</accession>
<evidence type="ECO:0000256" key="5">
    <source>
        <dbReference type="ARBA" id="ARBA00023136"/>
    </source>
</evidence>
<dbReference type="InterPro" id="IPR036259">
    <property type="entry name" value="MFS_trans_sf"/>
</dbReference>
<name>A0AAD5L333_9CRUS</name>
<evidence type="ECO:0000256" key="1">
    <source>
        <dbReference type="ARBA" id="ARBA00004141"/>
    </source>
</evidence>
<dbReference type="InterPro" id="IPR020846">
    <property type="entry name" value="MFS_dom"/>
</dbReference>
<evidence type="ECO:0000256" key="2">
    <source>
        <dbReference type="ARBA" id="ARBA00022448"/>
    </source>
</evidence>
<feature type="region of interest" description="Disordered" evidence="6">
    <location>
        <begin position="1"/>
        <end position="26"/>
    </location>
</feature>
<dbReference type="PANTHER" id="PTHR23506">
    <property type="entry name" value="GH10249P"/>
    <property type="match status" value="1"/>
</dbReference>
<evidence type="ECO:0000256" key="4">
    <source>
        <dbReference type="ARBA" id="ARBA00022989"/>
    </source>
</evidence>
<protein>
    <recommendedName>
        <fullName evidence="8">Major facilitator superfamily (MFS) profile domain-containing protein</fullName>
    </recommendedName>
</protein>
<keyword evidence="3 7" id="KW-0812">Transmembrane</keyword>
<evidence type="ECO:0000313" key="9">
    <source>
        <dbReference type="EMBL" id="KAI9565137.1"/>
    </source>
</evidence>
<keyword evidence="2" id="KW-0813">Transport</keyword>
<sequence>MESSDASTDHLQEFSPTSNILPEDPTLDIFENNHGKTSPNHWTTMSDTLIVSPAVGRTVLDVIVCSGIDTPKYAISNGQTLAMKSGTGIRSQSVSNLSDKKFRHSDEEILQLKNKFRLLAELRNRRFFRLLEENQKWTLALVCAVYFFCYSAISMLSPFFLKIAVLHNISTSTYGLIFSIHPAVVFCTSPFIGHITPSLGPKFTFISGIFLCGSCNMLFGTLEYIHDDTQFTVLCFVIRGLGAVGAAAFSTAGATYVANMFPDKVSVIMGTLETCIGLGFSIGPLIGGALFTLGGFQLPFYVMGSVMLLTLPFTFHILPKTNHINNKTHLGTKLLSIFKIPAVSIVCLVIVVSSSAWSVLEPTLVIHMEQLPPMRLGLLFLVTSFSYAISSPFWGWLVGKYDHENLMMIVGLSATAISLLLLGPSPVLPELPKLLWLDILSLFLIGVFVAMAYVPTYQALLGYAIQVGCNTELSTYSAIAGLWASMYSLGEVLGPCVGSLIVDVYDFPMAMTTFGLLNLAVALLLLFNQVCAAIWAKQNLSNAHLPLSNNDTPNIMQVGLTDHAIAIDEEQKLIFRKDTRQIYGTAC</sequence>
<keyword evidence="5 7" id="KW-0472">Membrane</keyword>
<feature type="transmembrane region" description="Helical" evidence="7">
    <location>
        <begin position="405"/>
        <end position="422"/>
    </location>
</feature>
<feature type="transmembrane region" description="Helical" evidence="7">
    <location>
        <begin position="377"/>
        <end position="398"/>
    </location>
</feature>
<dbReference type="GO" id="GO:0022857">
    <property type="term" value="F:transmembrane transporter activity"/>
    <property type="evidence" value="ECO:0007669"/>
    <property type="project" value="InterPro"/>
</dbReference>
<feature type="transmembrane region" description="Helical" evidence="7">
    <location>
        <begin position="173"/>
        <end position="193"/>
    </location>
</feature>
<gene>
    <name evidence="9" type="ORF">GHT06_008908</name>
</gene>
<comment type="caution">
    <text evidence="9">The sequence shown here is derived from an EMBL/GenBank/DDBJ whole genome shotgun (WGS) entry which is preliminary data.</text>
</comment>
<feature type="transmembrane region" description="Helical" evidence="7">
    <location>
        <begin position="231"/>
        <end position="258"/>
    </location>
</feature>
<dbReference type="PANTHER" id="PTHR23506:SF28">
    <property type="entry name" value="MFS-TYPE TRANSPORTER SLC18B1-LIKE PROTEIN"/>
    <property type="match status" value="1"/>
</dbReference>
<evidence type="ECO:0000256" key="7">
    <source>
        <dbReference type="SAM" id="Phobius"/>
    </source>
</evidence>
<keyword evidence="4 7" id="KW-1133">Transmembrane helix</keyword>
<dbReference type="Gene3D" id="1.20.1250.20">
    <property type="entry name" value="MFS general substrate transporter like domains"/>
    <property type="match status" value="2"/>
</dbReference>
<feature type="transmembrane region" description="Helical" evidence="7">
    <location>
        <begin position="205"/>
        <end position="225"/>
    </location>
</feature>
<evidence type="ECO:0000259" key="8">
    <source>
        <dbReference type="PROSITE" id="PS50850"/>
    </source>
</evidence>
<dbReference type="InterPro" id="IPR050930">
    <property type="entry name" value="MFS_Vesicular_Transporter"/>
</dbReference>
<dbReference type="AlphaFoldDB" id="A0AAD5L333"/>
<dbReference type="Pfam" id="PF07690">
    <property type="entry name" value="MFS_1"/>
    <property type="match status" value="1"/>
</dbReference>
<dbReference type="GO" id="GO:0016020">
    <property type="term" value="C:membrane"/>
    <property type="evidence" value="ECO:0007669"/>
    <property type="project" value="UniProtKB-SubCell"/>
</dbReference>
<dbReference type="InterPro" id="IPR011701">
    <property type="entry name" value="MFS"/>
</dbReference>
<evidence type="ECO:0000313" key="10">
    <source>
        <dbReference type="Proteomes" id="UP000820818"/>
    </source>
</evidence>
<feature type="transmembrane region" description="Helical" evidence="7">
    <location>
        <begin position="338"/>
        <end position="357"/>
    </location>
</feature>
<dbReference type="EMBL" id="WJBH02000001">
    <property type="protein sequence ID" value="KAI9565137.1"/>
    <property type="molecule type" value="Genomic_DNA"/>
</dbReference>
<feature type="transmembrane region" description="Helical" evidence="7">
    <location>
        <begin position="475"/>
        <end position="502"/>
    </location>
</feature>